<dbReference type="AlphaFoldDB" id="A0A0A5GC42"/>
<gene>
    <name evidence="2" type="ORF">N781_06500</name>
</gene>
<dbReference type="EMBL" id="AVPE01000013">
    <property type="protein sequence ID" value="KGX90756.1"/>
    <property type="molecule type" value="Genomic_DNA"/>
</dbReference>
<dbReference type="STRING" id="1385510.GCA_000425205_02887"/>
<accession>A0A0A5GC42</accession>
<evidence type="ECO:0000313" key="3">
    <source>
        <dbReference type="Proteomes" id="UP000030528"/>
    </source>
</evidence>
<keyword evidence="1" id="KW-0472">Membrane</keyword>
<reference evidence="2 3" key="1">
    <citation type="submission" date="2013-08" db="EMBL/GenBank/DDBJ databases">
        <authorList>
            <person name="Huang J."/>
            <person name="Wang G."/>
        </authorList>
    </citation>
    <scope>NUCLEOTIDE SEQUENCE [LARGE SCALE GENOMIC DNA]</scope>
    <source>
        <strain evidence="2 3">JSM 076056</strain>
    </source>
</reference>
<comment type="caution">
    <text evidence="2">The sequence shown here is derived from an EMBL/GenBank/DDBJ whole genome shotgun (WGS) entry which is preliminary data.</text>
</comment>
<evidence type="ECO:0000313" key="2">
    <source>
        <dbReference type="EMBL" id="KGX90756.1"/>
    </source>
</evidence>
<keyword evidence="3" id="KW-1185">Reference proteome</keyword>
<feature type="transmembrane region" description="Helical" evidence="1">
    <location>
        <begin position="57"/>
        <end position="74"/>
    </location>
</feature>
<organism evidence="2 3">
    <name type="scientific">Pontibacillus halophilus JSM 076056 = DSM 19796</name>
    <dbReference type="NCBI Taxonomy" id="1385510"/>
    <lineage>
        <taxon>Bacteria</taxon>
        <taxon>Bacillati</taxon>
        <taxon>Bacillota</taxon>
        <taxon>Bacilli</taxon>
        <taxon>Bacillales</taxon>
        <taxon>Bacillaceae</taxon>
        <taxon>Pontibacillus</taxon>
    </lineage>
</organism>
<keyword evidence="1" id="KW-0812">Transmembrane</keyword>
<sequence length="114" mass="13100">MRPVFCKYCSKPIDDRDELITATNYARIYPYHYLCYQELEQETTTVQRVWKPLNDGLGTYIAFLMLILSGWFAFTDTLGAVGDIIAALSLYPIGLRVLSFFLYELRVPNQSGSQ</sequence>
<dbReference type="OrthoDB" id="2657646at2"/>
<keyword evidence="1" id="KW-1133">Transmembrane helix</keyword>
<dbReference type="RefSeq" id="WP_026801165.1">
    <property type="nucleotide sequence ID" value="NZ_AULI01000013.1"/>
</dbReference>
<dbReference type="eggNOG" id="ENOG5033946">
    <property type="taxonomic scope" value="Bacteria"/>
</dbReference>
<dbReference type="Proteomes" id="UP000030528">
    <property type="component" value="Unassembled WGS sequence"/>
</dbReference>
<proteinExistence type="predicted"/>
<evidence type="ECO:0000256" key="1">
    <source>
        <dbReference type="SAM" id="Phobius"/>
    </source>
</evidence>
<protein>
    <recommendedName>
        <fullName evidence="4">Permease</fullName>
    </recommendedName>
</protein>
<evidence type="ECO:0008006" key="4">
    <source>
        <dbReference type="Google" id="ProtNLM"/>
    </source>
</evidence>
<feature type="transmembrane region" description="Helical" evidence="1">
    <location>
        <begin position="80"/>
        <end position="103"/>
    </location>
</feature>
<name>A0A0A5GC42_9BACI</name>